<protein>
    <submittedName>
        <fullName evidence="4">Response regulator</fullName>
    </submittedName>
</protein>
<evidence type="ECO:0000313" key="4">
    <source>
        <dbReference type="EMBL" id="QKE91211.1"/>
    </source>
</evidence>
<evidence type="ECO:0000256" key="2">
    <source>
        <dbReference type="PROSITE-ProRule" id="PRU00169"/>
    </source>
</evidence>
<dbReference type="EMBL" id="CP053708">
    <property type="protein sequence ID" value="QKE91211.1"/>
    <property type="molecule type" value="Genomic_DNA"/>
</dbReference>
<evidence type="ECO:0000259" key="3">
    <source>
        <dbReference type="PROSITE" id="PS50110"/>
    </source>
</evidence>
<dbReference type="PROSITE" id="PS50110">
    <property type="entry name" value="RESPONSE_REGULATORY"/>
    <property type="match status" value="1"/>
</dbReference>
<dbReference type="Gene3D" id="3.40.50.2300">
    <property type="match status" value="1"/>
</dbReference>
<dbReference type="SUPFAM" id="SSF52172">
    <property type="entry name" value="CheY-like"/>
    <property type="match status" value="1"/>
</dbReference>
<feature type="modified residue" description="4-aspartylphosphate" evidence="2">
    <location>
        <position position="53"/>
    </location>
</feature>
<dbReference type="SMART" id="SM00448">
    <property type="entry name" value="REC"/>
    <property type="match status" value="1"/>
</dbReference>
<feature type="domain" description="Response regulatory" evidence="3">
    <location>
        <begin position="2"/>
        <end position="118"/>
    </location>
</feature>
<dbReference type="KEGG" id="lck:HN018_15190"/>
<reference evidence="4 5" key="1">
    <citation type="journal article" date="2014" name="World J. Microbiol. Biotechnol.">
        <title>Biodiversity and physiological characteristics of Antarctic and Arctic lichens-associated bacteria.</title>
        <authorList>
            <person name="Lee Y.M."/>
            <person name="Kim E.H."/>
            <person name="Lee H.K."/>
            <person name="Hong S.G."/>
        </authorList>
    </citation>
    <scope>NUCLEOTIDE SEQUENCE [LARGE SCALE GENOMIC DNA]</scope>
    <source>
        <strain evidence="4 5">PAMC 26569</strain>
    </source>
</reference>
<gene>
    <name evidence="4" type="ORF">HN018_15190</name>
</gene>
<accession>A0A6M8HSQ3</accession>
<sequence>MCVLLVEDEFLIREIMSECLQDAGYDVVDVENGDRAVELIKHPPRKFSILITDFHMPGDADGSKVAAQLRLAIPGIPVVIASGRPEALQAAWQTELGYKLLRKPYLPSELVKLVETLVGHPSAKSSEQGRIT</sequence>
<dbReference type="InterPro" id="IPR050595">
    <property type="entry name" value="Bact_response_regulator"/>
</dbReference>
<evidence type="ECO:0000256" key="1">
    <source>
        <dbReference type="ARBA" id="ARBA00022553"/>
    </source>
</evidence>
<keyword evidence="5" id="KW-1185">Reference proteome</keyword>
<dbReference type="InterPro" id="IPR011006">
    <property type="entry name" value="CheY-like_superfamily"/>
</dbReference>
<dbReference type="GO" id="GO:0000160">
    <property type="term" value="P:phosphorelay signal transduction system"/>
    <property type="evidence" value="ECO:0007669"/>
    <property type="project" value="InterPro"/>
</dbReference>
<dbReference type="InterPro" id="IPR001789">
    <property type="entry name" value="Sig_transdc_resp-reg_receiver"/>
</dbReference>
<dbReference type="PANTHER" id="PTHR44591:SF3">
    <property type="entry name" value="RESPONSE REGULATORY DOMAIN-CONTAINING PROTEIN"/>
    <property type="match status" value="1"/>
</dbReference>
<dbReference type="Proteomes" id="UP000500767">
    <property type="component" value="Chromosome"/>
</dbReference>
<dbReference type="Pfam" id="PF00072">
    <property type="entry name" value="Response_reg"/>
    <property type="match status" value="1"/>
</dbReference>
<keyword evidence="1 2" id="KW-0597">Phosphoprotein</keyword>
<dbReference type="RefSeq" id="WP_171833265.1">
    <property type="nucleotide sequence ID" value="NZ_CP053708.1"/>
</dbReference>
<proteinExistence type="predicted"/>
<dbReference type="PANTHER" id="PTHR44591">
    <property type="entry name" value="STRESS RESPONSE REGULATOR PROTEIN 1"/>
    <property type="match status" value="1"/>
</dbReference>
<evidence type="ECO:0000313" key="5">
    <source>
        <dbReference type="Proteomes" id="UP000500767"/>
    </source>
</evidence>
<dbReference type="AlphaFoldDB" id="A0A6M8HSQ3"/>
<organism evidence="4 5">
    <name type="scientific">Lichenicola cladoniae</name>
    <dbReference type="NCBI Taxonomy" id="1484109"/>
    <lineage>
        <taxon>Bacteria</taxon>
        <taxon>Pseudomonadati</taxon>
        <taxon>Pseudomonadota</taxon>
        <taxon>Alphaproteobacteria</taxon>
        <taxon>Acetobacterales</taxon>
        <taxon>Acetobacteraceae</taxon>
        <taxon>Lichenicola</taxon>
    </lineage>
</organism>
<name>A0A6M8HSQ3_9PROT</name>